<evidence type="ECO:0000256" key="3">
    <source>
        <dbReference type="SAM" id="MobiDB-lite"/>
    </source>
</evidence>
<dbReference type="PRINTS" id="PR00455">
    <property type="entry name" value="HTHTETR"/>
</dbReference>
<evidence type="ECO:0000259" key="4">
    <source>
        <dbReference type="PROSITE" id="PS50977"/>
    </source>
</evidence>
<proteinExistence type="predicted"/>
<dbReference type="Proteomes" id="UP000295444">
    <property type="component" value="Unassembled WGS sequence"/>
</dbReference>
<dbReference type="GO" id="GO:0000976">
    <property type="term" value="F:transcription cis-regulatory region binding"/>
    <property type="evidence" value="ECO:0007669"/>
    <property type="project" value="TreeGrafter"/>
</dbReference>
<feature type="compositionally biased region" description="Polar residues" evidence="3">
    <location>
        <begin position="1"/>
        <end position="13"/>
    </location>
</feature>
<dbReference type="PANTHER" id="PTHR30055:SF226">
    <property type="entry name" value="HTH-TYPE TRANSCRIPTIONAL REGULATOR PKSA"/>
    <property type="match status" value="1"/>
</dbReference>
<organism evidence="5 6">
    <name type="scientific">Labedaea rhizosphaerae</name>
    <dbReference type="NCBI Taxonomy" id="598644"/>
    <lineage>
        <taxon>Bacteria</taxon>
        <taxon>Bacillati</taxon>
        <taxon>Actinomycetota</taxon>
        <taxon>Actinomycetes</taxon>
        <taxon>Pseudonocardiales</taxon>
        <taxon>Pseudonocardiaceae</taxon>
        <taxon>Labedaea</taxon>
    </lineage>
</organism>
<dbReference type="EMBL" id="SNXZ01000005">
    <property type="protein sequence ID" value="TDP94828.1"/>
    <property type="molecule type" value="Genomic_DNA"/>
</dbReference>
<comment type="caution">
    <text evidence="5">The sequence shown here is derived from an EMBL/GenBank/DDBJ whole genome shotgun (WGS) entry which is preliminary data.</text>
</comment>
<protein>
    <submittedName>
        <fullName evidence="5">TetR family transcriptional regulator</fullName>
    </submittedName>
</protein>
<keyword evidence="6" id="KW-1185">Reference proteome</keyword>
<dbReference type="InterPro" id="IPR001647">
    <property type="entry name" value="HTH_TetR"/>
</dbReference>
<dbReference type="PROSITE" id="PS50977">
    <property type="entry name" value="HTH_TETR_2"/>
    <property type="match status" value="1"/>
</dbReference>
<accession>A0A4V3CYN5</accession>
<dbReference type="InterPro" id="IPR009057">
    <property type="entry name" value="Homeodomain-like_sf"/>
</dbReference>
<dbReference type="InterPro" id="IPR050109">
    <property type="entry name" value="HTH-type_TetR-like_transc_reg"/>
</dbReference>
<reference evidence="5 6" key="1">
    <citation type="submission" date="2019-03" db="EMBL/GenBank/DDBJ databases">
        <title>Genomic Encyclopedia of Type Strains, Phase IV (KMG-IV): sequencing the most valuable type-strain genomes for metagenomic binning, comparative biology and taxonomic classification.</title>
        <authorList>
            <person name="Goeker M."/>
        </authorList>
    </citation>
    <scope>NUCLEOTIDE SEQUENCE [LARGE SCALE GENOMIC DNA]</scope>
    <source>
        <strain evidence="5 6">DSM 45361</strain>
    </source>
</reference>
<sequence length="200" mass="21917">MSSVSTQYEQTGRTRQKARTRDALVAAARELVTRGGSPPTVEDAAAAARISRTTAYRYFPNQKALLVAAHPETETKSLLPPDAGDDPEDRILSAVKAFIQLVLETEQQQRTMLRLSLEPDAAARELPLRRGRAIAWFEDALEPLRQQLTDAGVHRLAVAIRSAVGIESLVWLTDVAGLARDEAAELMQSSALALLRHSRP</sequence>
<evidence type="ECO:0000256" key="2">
    <source>
        <dbReference type="PROSITE-ProRule" id="PRU00335"/>
    </source>
</evidence>
<evidence type="ECO:0000313" key="6">
    <source>
        <dbReference type="Proteomes" id="UP000295444"/>
    </source>
</evidence>
<dbReference type="Pfam" id="PF00440">
    <property type="entry name" value="TetR_N"/>
    <property type="match status" value="1"/>
</dbReference>
<dbReference type="SUPFAM" id="SSF46689">
    <property type="entry name" value="Homeodomain-like"/>
    <property type="match status" value="1"/>
</dbReference>
<evidence type="ECO:0000256" key="1">
    <source>
        <dbReference type="ARBA" id="ARBA00023125"/>
    </source>
</evidence>
<dbReference type="Gene3D" id="1.10.357.10">
    <property type="entry name" value="Tetracycline Repressor, domain 2"/>
    <property type="match status" value="1"/>
</dbReference>
<feature type="domain" description="HTH tetR-type" evidence="4">
    <location>
        <begin position="18"/>
        <end position="77"/>
    </location>
</feature>
<keyword evidence="1 2" id="KW-0238">DNA-binding</keyword>
<gene>
    <name evidence="5" type="ORF">EV186_10560</name>
</gene>
<evidence type="ECO:0000313" key="5">
    <source>
        <dbReference type="EMBL" id="TDP94828.1"/>
    </source>
</evidence>
<feature type="region of interest" description="Disordered" evidence="3">
    <location>
        <begin position="1"/>
        <end position="21"/>
    </location>
</feature>
<feature type="DNA-binding region" description="H-T-H motif" evidence="2">
    <location>
        <begin position="40"/>
        <end position="59"/>
    </location>
</feature>
<dbReference type="PANTHER" id="PTHR30055">
    <property type="entry name" value="HTH-TYPE TRANSCRIPTIONAL REGULATOR RUTR"/>
    <property type="match status" value="1"/>
</dbReference>
<dbReference type="GO" id="GO:0003700">
    <property type="term" value="F:DNA-binding transcription factor activity"/>
    <property type="evidence" value="ECO:0007669"/>
    <property type="project" value="TreeGrafter"/>
</dbReference>
<name>A0A4V3CYN5_LABRH</name>
<dbReference type="AlphaFoldDB" id="A0A4V3CYN5"/>